<sequence length="207" mass="22380">MEGVGARLGRSSSRYGPTAAFSGPVRKWKKKLVHASPYTAANHLYQSNGNNVSHLLLYKWTPVSQSSNNDGNTNSSKDDSFSSAAAPDEMARRKFRYVPVVVVEEQKKEATEKVIDEAEASNNDPTAAGPMSVSDGFDGKPDINNVPMEESQASDNGRFPPCNFSGRNLDLSLGLKAHDSNHVPDPKTKDCSKESQFEREGSSGVGT</sequence>
<dbReference type="EMBL" id="JABCRI010000002">
    <property type="protein sequence ID" value="KAF8410794.1"/>
    <property type="molecule type" value="Genomic_DNA"/>
</dbReference>
<gene>
    <name evidence="2" type="ORF">HHK36_003331</name>
</gene>
<evidence type="ECO:0000313" key="2">
    <source>
        <dbReference type="EMBL" id="KAF8410794.1"/>
    </source>
</evidence>
<feature type="region of interest" description="Disordered" evidence="1">
    <location>
        <begin position="66"/>
        <end position="88"/>
    </location>
</feature>
<dbReference type="Proteomes" id="UP000655225">
    <property type="component" value="Unassembled WGS sequence"/>
</dbReference>
<dbReference type="PANTHER" id="PTHR34572">
    <property type="entry name" value="GOLGIN FAMILY A PROTEIN"/>
    <property type="match status" value="1"/>
</dbReference>
<evidence type="ECO:0000256" key="1">
    <source>
        <dbReference type="SAM" id="MobiDB-lite"/>
    </source>
</evidence>
<comment type="caution">
    <text evidence="2">The sequence shown here is derived from an EMBL/GenBank/DDBJ whole genome shotgun (WGS) entry which is preliminary data.</text>
</comment>
<keyword evidence="3" id="KW-1185">Reference proteome</keyword>
<feature type="region of interest" description="Disordered" evidence="1">
    <location>
        <begin position="110"/>
        <end position="207"/>
    </location>
</feature>
<proteinExistence type="predicted"/>
<accession>A0A835DS35</accession>
<dbReference type="OrthoDB" id="2020529at2759"/>
<feature type="compositionally biased region" description="Basic and acidic residues" evidence="1">
    <location>
        <begin position="176"/>
        <end position="201"/>
    </location>
</feature>
<name>A0A835DS35_TETSI</name>
<dbReference type="AlphaFoldDB" id="A0A835DS35"/>
<reference evidence="2 3" key="1">
    <citation type="submission" date="2020-04" db="EMBL/GenBank/DDBJ databases">
        <title>Plant Genome Project.</title>
        <authorList>
            <person name="Zhang R.-G."/>
        </authorList>
    </citation>
    <scope>NUCLEOTIDE SEQUENCE [LARGE SCALE GENOMIC DNA]</scope>
    <source>
        <strain evidence="2">YNK0</strain>
        <tissue evidence="2">Leaf</tissue>
    </source>
</reference>
<dbReference type="PANTHER" id="PTHR34572:SF1">
    <property type="entry name" value="GOLGIN FAMILY A PROTEIN"/>
    <property type="match status" value="1"/>
</dbReference>
<dbReference type="OMA" id="IWMEVEN"/>
<evidence type="ECO:0000313" key="3">
    <source>
        <dbReference type="Proteomes" id="UP000655225"/>
    </source>
</evidence>
<feature type="region of interest" description="Disordered" evidence="1">
    <location>
        <begin position="1"/>
        <end position="20"/>
    </location>
</feature>
<protein>
    <submittedName>
        <fullName evidence="2">Uncharacterized protein</fullName>
    </submittedName>
</protein>
<organism evidence="2 3">
    <name type="scientific">Tetracentron sinense</name>
    <name type="common">Spur-leaf</name>
    <dbReference type="NCBI Taxonomy" id="13715"/>
    <lineage>
        <taxon>Eukaryota</taxon>
        <taxon>Viridiplantae</taxon>
        <taxon>Streptophyta</taxon>
        <taxon>Embryophyta</taxon>
        <taxon>Tracheophyta</taxon>
        <taxon>Spermatophyta</taxon>
        <taxon>Magnoliopsida</taxon>
        <taxon>Trochodendrales</taxon>
        <taxon>Trochodendraceae</taxon>
        <taxon>Tetracentron</taxon>
    </lineage>
</organism>